<organism evidence="1 2">
    <name type="scientific">Desulfosporosinus orientis (strain ATCC 19365 / DSM 765 / NCIMB 8382 / VKM B-1628 / Singapore I)</name>
    <name type="common">Desulfotomaculum orientis</name>
    <dbReference type="NCBI Taxonomy" id="768706"/>
    <lineage>
        <taxon>Bacteria</taxon>
        <taxon>Bacillati</taxon>
        <taxon>Bacillota</taxon>
        <taxon>Clostridia</taxon>
        <taxon>Eubacteriales</taxon>
        <taxon>Desulfitobacteriaceae</taxon>
        <taxon>Desulfosporosinus</taxon>
    </lineage>
</organism>
<evidence type="ECO:0000313" key="1">
    <source>
        <dbReference type="EMBL" id="AET66198.1"/>
    </source>
</evidence>
<dbReference type="PATRIC" id="fig|768706.3.peg.467"/>
<dbReference type="Proteomes" id="UP000006346">
    <property type="component" value="Chromosome"/>
</dbReference>
<accession>G7WA60</accession>
<dbReference type="EMBL" id="CP003108">
    <property type="protein sequence ID" value="AET66198.1"/>
    <property type="molecule type" value="Genomic_DNA"/>
</dbReference>
<dbReference type="KEGG" id="dor:Desor_0496"/>
<dbReference type="HOGENOM" id="CLU_130373_0_0_9"/>
<name>G7WA60_DESOD</name>
<reference evidence="2" key="1">
    <citation type="submission" date="2011-11" db="EMBL/GenBank/DDBJ databases">
        <title>Complete sequence of Desulfosporosinus orientis DSM 765.</title>
        <authorList>
            <person name="Lucas S."/>
            <person name="Han J."/>
            <person name="Lapidus A."/>
            <person name="Cheng J.-F."/>
            <person name="Goodwin L."/>
            <person name="Pitluck S."/>
            <person name="Peters L."/>
            <person name="Ovchinnikova G."/>
            <person name="Teshima H."/>
            <person name="Detter J.C."/>
            <person name="Han C."/>
            <person name="Tapia R."/>
            <person name="Land M."/>
            <person name="Hauser L."/>
            <person name="Kyrpides N."/>
            <person name="Ivanova N."/>
            <person name="Pagani I."/>
            <person name="Pester M."/>
            <person name="Spring S."/>
            <person name="Ollivier B."/>
            <person name="Rattei T."/>
            <person name="Klenk H.-P."/>
            <person name="Wagner M."/>
            <person name="Loy A."/>
            <person name="Woyke T."/>
        </authorList>
    </citation>
    <scope>NUCLEOTIDE SEQUENCE [LARGE SCALE GENOMIC DNA]</scope>
    <source>
        <strain evidence="2">ATCC 19365 / DSM 765 / NCIMB 8382 / VKM B-1628</strain>
    </source>
</reference>
<keyword evidence="2" id="KW-1185">Reference proteome</keyword>
<dbReference type="InterPro" id="IPR024208">
    <property type="entry name" value="DUF3842"/>
</dbReference>
<dbReference type="AlphaFoldDB" id="G7WA60"/>
<evidence type="ECO:0008006" key="3">
    <source>
        <dbReference type="Google" id="ProtNLM"/>
    </source>
</evidence>
<reference evidence="1 2" key="2">
    <citation type="journal article" date="2012" name="J. Bacteriol.">
        <title>Complete genome sequences of Desulfosporosinus orientis DSM765T, Desulfosporosinus youngiae DSM17734T, Desulfosporosinus meridiei DSM13257T, and Desulfosporosinus acidiphilus DSM22704T.</title>
        <authorList>
            <person name="Pester M."/>
            <person name="Brambilla E."/>
            <person name="Alazard D."/>
            <person name="Rattei T."/>
            <person name="Weinmaier T."/>
            <person name="Han J."/>
            <person name="Lucas S."/>
            <person name="Lapidus A."/>
            <person name="Cheng J.F."/>
            <person name="Goodwin L."/>
            <person name="Pitluck S."/>
            <person name="Peters L."/>
            <person name="Ovchinnikova G."/>
            <person name="Teshima H."/>
            <person name="Detter J.C."/>
            <person name="Han C.S."/>
            <person name="Tapia R."/>
            <person name="Land M.L."/>
            <person name="Hauser L."/>
            <person name="Kyrpides N.C."/>
            <person name="Ivanova N.N."/>
            <person name="Pagani I."/>
            <person name="Huntmann M."/>
            <person name="Wei C.L."/>
            <person name="Davenport K.W."/>
            <person name="Daligault H."/>
            <person name="Chain P.S."/>
            <person name="Chen A."/>
            <person name="Mavromatis K."/>
            <person name="Markowitz V."/>
            <person name="Szeto E."/>
            <person name="Mikhailova N."/>
            <person name="Pati A."/>
            <person name="Wagner M."/>
            <person name="Woyke T."/>
            <person name="Ollivier B."/>
            <person name="Klenk H.P."/>
            <person name="Spring S."/>
            <person name="Loy A."/>
        </authorList>
    </citation>
    <scope>NUCLEOTIDE SEQUENCE [LARGE SCALE GENOMIC DNA]</scope>
    <source>
        <strain evidence="2">ATCC 19365 / DSM 765 / NCIMB 8382 / VKM B-1628</strain>
    </source>
</reference>
<evidence type="ECO:0000313" key="2">
    <source>
        <dbReference type="Proteomes" id="UP000006346"/>
    </source>
</evidence>
<dbReference type="Pfam" id="PF12953">
    <property type="entry name" value="DUF3842"/>
    <property type="match status" value="1"/>
</dbReference>
<proteinExistence type="predicted"/>
<sequence length="144" mass="15460">MRNEDRMRIAVIDGQGGGIGKHIVEQLRKRFPEMYVLALGTNALATGAMVRAGATEGASGESAICFNANQVDMIVGSFAIMMVYELLGEITPAMAAAISASKAEKLLLPIQRGSIQLVGIPRSPLPHQIEVLVNEVEERMKALK</sequence>
<dbReference type="STRING" id="768706.Desor_0496"/>
<dbReference type="eggNOG" id="ENOG503194H">
    <property type="taxonomic scope" value="Bacteria"/>
</dbReference>
<gene>
    <name evidence="1" type="ordered locus">Desor_0496</name>
</gene>
<protein>
    <recommendedName>
        <fullName evidence="3">DUF3842 family protein</fullName>
    </recommendedName>
</protein>